<protein>
    <submittedName>
        <fullName evidence="2">Divergent AAA domain protein</fullName>
    </submittedName>
</protein>
<dbReference type="Proteomes" id="UP000070394">
    <property type="component" value="Unassembled WGS sequence"/>
</dbReference>
<organism evidence="2 3">
    <name type="scientific">Lachnoanaerobaculum saburreum</name>
    <dbReference type="NCBI Taxonomy" id="467210"/>
    <lineage>
        <taxon>Bacteria</taxon>
        <taxon>Bacillati</taxon>
        <taxon>Bacillota</taxon>
        <taxon>Clostridia</taxon>
        <taxon>Lachnospirales</taxon>
        <taxon>Lachnospiraceae</taxon>
        <taxon>Lachnoanaerobaculum</taxon>
    </lineage>
</organism>
<sequence length="488" mass="56498">MTIKNNDYIENLIRELISLPSETEWVEFKHNNSDPHMIGEYISALSNSATLLGRPKSYIIWGIDDSNHKIVGTSFDYRTCKKGAEELEAWLSRMLVPRMSFRFHEAKIDGMMLILLEIPAAEYQPVKFYGEEYIRVGSNKKNLKEYPDKERELWRAFDSTPYELRTLRDKLTAQNVLEMLDSKGYYRKMGLALPSGMEKILGDFINEKFIRKDDAGRYEITNMGALLISKDLSMFEELSHKVVRVIWYKDTNRLNTVREKVFNCGYAIAYNEIVDYIMTIIPQEEVIEDYIRKSKLGYPEIAIRELLANVIIHQAIDQKGTSPMVELFKDRIEFSNIGSPLVSIDRIVDTVPISRNENIAGFMHKCGICEERGSGYDKVIYATSKNSMLAPKIENQSDKFTKVTLYSKLPFDLISKEDKVRTCYMQSCFLYVNGEAITNNAVREVFGINDKDKYKASRIIKDTLEARLIKPVDENTAPRYMKYIPFWA</sequence>
<evidence type="ECO:0000313" key="3">
    <source>
        <dbReference type="Proteomes" id="UP000070394"/>
    </source>
</evidence>
<dbReference type="PANTHER" id="PTHR30595">
    <property type="entry name" value="GLPR-RELATED TRANSCRIPTIONAL REPRESSOR"/>
    <property type="match status" value="1"/>
</dbReference>
<proteinExistence type="predicted"/>
<name>A0A133ZUT7_9FIRM</name>
<dbReference type="Pfam" id="PF04326">
    <property type="entry name" value="SLFN_AlbA_2"/>
    <property type="match status" value="1"/>
</dbReference>
<evidence type="ECO:0000259" key="1">
    <source>
        <dbReference type="Pfam" id="PF04326"/>
    </source>
</evidence>
<dbReference type="InterPro" id="IPR007421">
    <property type="entry name" value="Schlafen_AlbA_2_dom"/>
</dbReference>
<evidence type="ECO:0000313" key="2">
    <source>
        <dbReference type="EMBL" id="KXB59198.1"/>
    </source>
</evidence>
<dbReference type="Pfam" id="PF13749">
    <property type="entry name" value="HATPase_c_4"/>
    <property type="match status" value="1"/>
</dbReference>
<dbReference type="InterPro" id="IPR038475">
    <property type="entry name" value="RecG_C_sf"/>
</dbReference>
<dbReference type="PATRIC" id="fig|467210.3.peg.1003"/>
<feature type="domain" description="Schlafen AlbA-2" evidence="1">
    <location>
        <begin position="22"/>
        <end position="143"/>
    </location>
</feature>
<dbReference type="STRING" id="467210.HMPREF1866_01014"/>
<dbReference type="Gene3D" id="3.30.565.60">
    <property type="match status" value="1"/>
</dbReference>
<dbReference type="Gene3D" id="3.30.950.30">
    <property type="entry name" value="Schlafen, AAA domain"/>
    <property type="match status" value="1"/>
</dbReference>
<dbReference type="EMBL" id="LSDA01000037">
    <property type="protein sequence ID" value="KXB59198.1"/>
    <property type="molecule type" value="Genomic_DNA"/>
</dbReference>
<dbReference type="InterPro" id="IPR038461">
    <property type="entry name" value="Schlafen_AlbA_2_dom_sf"/>
</dbReference>
<dbReference type="PANTHER" id="PTHR30595:SF6">
    <property type="entry name" value="SCHLAFEN ALBA-2 DOMAIN-CONTAINING PROTEIN"/>
    <property type="match status" value="1"/>
</dbReference>
<reference evidence="3" key="1">
    <citation type="submission" date="2016-01" db="EMBL/GenBank/DDBJ databases">
        <authorList>
            <person name="Mitreva M."/>
            <person name="Pepin K.H."/>
            <person name="Mihindukulasuriya K.A."/>
            <person name="Fulton R."/>
            <person name="Fronick C."/>
            <person name="O'Laughlin M."/>
            <person name="Miner T."/>
            <person name="Herter B."/>
            <person name="Rosa B.A."/>
            <person name="Cordes M."/>
            <person name="Tomlinson C."/>
            <person name="Wollam A."/>
            <person name="Palsikar V.B."/>
            <person name="Mardis E.R."/>
            <person name="Wilson R.K."/>
        </authorList>
    </citation>
    <scope>NUCLEOTIDE SEQUENCE [LARGE SCALE GENOMIC DNA]</scope>
    <source>
        <strain evidence="3">DNF00896</strain>
    </source>
</reference>
<keyword evidence="3" id="KW-1185">Reference proteome</keyword>
<dbReference type="AlphaFoldDB" id="A0A133ZUT7"/>
<accession>A0A133ZUT7</accession>
<dbReference type="RefSeq" id="WP_060930881.1">
    <property type="nucleotide sequence ID" value="NZ_KQ959797.1"/>
</dbReference>
<comment type="caution">
    <text evidence="2">The sequence shown here is derived from an EMBL/GenBank/DDBJ whole genome shotgun (WGS) entry which is preliminary data.</text>
</comment>
<dbReference type="OrthoDB" id="9807907at2"/>
<gene>
    <name evidence="2" type="ORF">HMPREF1866_01014</name>
</gene>